<dbReference type="EMBL" id="AP017378">
    <property type="protein sequence ID" value="BBD07231.1"/>
    <property type="molecule type" value="Genomic_DNA"/>
</dbReference>
<dbReference type="CDD" id="cd17906">
    <property type="entry name" value="CheX"/>
    <property type="match status" value="1"/>
</dbReference>
<dbReference type="PANTHER" id="PTHR39452">
    <property type="entry name" value="CHEY-P PHOSPHATASE CHEX"/>
    <property type="match status" value="1"/>
</dbReference>
<dbReference type="AlphaFoldDB" id="A0A2Z6AVH1"/>
<reference evidence="3 4" key="1">
    <citation type="journal article" date="2018" name="Sci. Adv.">
        <title>Multi-heme cytochromes provide a pathway for survival in energy-limited environments.</title>
        <authorList>
            <person name="Deng X."/>
            <person name="Dohmae N."/>
            <person name="Nealson K.H."/>
            <person name="Hashimoto K."/>
            <person name="Okamoto A."/>
        </authorList>
    </citation>
    <scope>NUCLEOTIDE SEQUENCE [LARGE SCALE GENOMIC DNA]</scope>
    <source>
        <strain evidence="3 4">IS5</strain>
    </source>
</reference>
<dbReference type="OrthoDB" id="9790435at2"/>
<evidence type="ECO:0000259" key="2">
    <source>
        <dbReference type="Pfam" id="PF13690"/>
    </source>
</evidence>
<dbReference type="InterPro" id="IPR038756">
    <property type="entry name" value="CheX-like"/>
</dbReference>
<dbReference type="GO" id="GO:0006935">
    <property type="term" value="P:chemotaxis"/>
    <property type="evidence" value="ECO:0007669"/>
    <property type="project" value="UniProtKB-KW"/>
</dbReference>
<proteinExistence type="predicted"/>
<accession>A0A2Z6AVH1</accession>
<dbReference type="PANTHER" id="PTHR39452:SF1">
    <property type="entry name" value="CHEY-P PHOSPHATASE CHEX"/>
    <property type="match status" value="1"/>
</dbReference>
<gene>
    <name evidence="3" type="ORF">DFE_0505</name>
</gene>
<keyword evidence="1" id="KW-0145">Chemotaxis</keyword>
<sequence>MNVKEDAKIVRPFLDAVQNVISTMAMIEVTPGKPFVKKDTTAHGDVTGVISMSGDRDGTISVTFTRDCALSVVSNMLGEKLTEMDGDIRDAVGELTNMISGQARRGLQQDGLTMEAGIPTVVMGQNHSISHMTKDPILAIPFSTPGGTFTVEVSLE</sequence>
<evidence type="ECO:0000313" key="3">
    <source>
        <dbReference type="EMBL" id="BBD07231.1"/>
    </source>
</evidence>
<dbReference type="InterPro" id="IPR028051">
    <property type="entry name" value="CheX-like_dom"/>
</dbReference>
<evidence type="ECO:0000313" key="4">
    <source>
        <dbReference type="Proteomes" id="UP000269883"/>
    </source>
</evidence>
<dbReference type="InterPro" id="IPR028976">
    <property type="entry name" value="CheC-like_sf"/>
</dbReference>
<dbReference type="Proteomes" id="UP000269883">
    <property type="component" value="Chromosome"/>
</dbReference>
<dbReference type="Pfam" id="PF13690">
    <property type="entry name" value="CheX"/>
    <property type="match status" value="1"/>
</dbReference>
<dbReference type="RefSeq" id="WP_126376296.1">
    <property type="nucleotide sequence ID" value="NZ_AP017378.1"/>
</dbReference>
<dbReference type="SUPFAM" id="SSF103039">
    <property type="entry name" value="CheC-like"/>
    <property type="match status" value="1"/>
</dbReference>
<dbReference type="Gene3D" id="3.40.1550.10">
    <property type="entry name" value="CheC-like"/>
    <property type="match status" value="1"/>
</dbReference>
<name>A0A2Z6AVH1_9BACT</name>
<feature type="domain" description="Chemotaxis phosphatase CheX-like" evidence="2">
    <location>
        <begin position="46"/>
        <end position="143"/>
    </location>
</feature>
<protein>
    <submittedName>
        <fullName evidence="3">Putative chemotaxis phosphatase, CheX</fullName>
    </submittedName>
</protein>
<organism evidence="3 4">
    <name type="scientific">Desulfovibrio ferrophilus</name>
    <dbReference type="NCBI Taxonomy" id="241368"/>
    <lineage>
        <taxon>Bacteria</taxon>
        <taxon>Pseudomonadati</taxon>
        <taxon>Thermodesulfobacteriota</taxon>
        <taxon>Desulfovibrionia</taxon>
        <taxon>Desulfovibrionales</taxon>
        <taxon>Desulfovibrionaceae</taxon>
        <taxon>Desulfovibrio</taxon>
    </lineage>
</organism>
<evidence type="ECO:0000256" key="1">
    <source>
        <dbReference type="ARBA" id="ARBA00022500"/>
    </source>
</evidence>
<keyword evidence="4" id="KW-1185">Reference proteome</keyword>
<dbReference type="KEGG" id="dfl:DFE_0505"/>